<evidence type="ECO:0000313" key="3">
    <source>
        <dbReference type="WBParaSite" id="PSAMB.scaffold6988size8469.g29421.t1"/>
    </source>
</evidence>
<name>A0A914X9H5_9BILA</name>
<dbReference type="WBParaSite" id="PSAMB.scaffold6988size8469.g29421.t1">
    <property type="protein sequence ID" value="PSAMB.scaffold6988size8469.g29421.t1"/>
    <property type="gene ID" value="PSAMB.scaffold6988size8469.g29421"/>
</dbReference>
<dbReference type="Proteomes" id="UP000887566">
    <property type="component" value="Unplaced"/>
</dbReference>
<feature type="region of interest" description="Disordered" evidence="1">
    <location>
        <begin position="77"/>
        <end position="98"/>
    </location>
</feature>
<proteinExistence type="predicted"/>
<organism evidence="2 3">
    <name type="scientific">Plectus sambesii</name>
    <dbReference type="NCBI Taxonomy" id="2011161"/>
    <lineage>
        <taxon>Eukaryota</taxon>
        <taxon>Metazoa</taxon>
        <taxon>Ecdysozoa</taxon>
        <taxon>Nematoda</taxon>
        <taxon>Chromadorea</taxon>
        <taxon>Plectida</taxon>
        <taxon>Plectina</taxon>
        <taxon>Plectoidea</taxon>
        <taxon>Plectidae</taxon>
        <taxon>Plectus</taxon>
    </lineage>
</organism>
<evidence type="ECO:0000313" key="2">
    <source>
        <dbReference type="Proteomes" id="UP000887566"/>
    </source>
</evidence>
<dbReference type="AlphaFoldDB" id="A0A914X9H5"/>
<keyword evidence="2" id="KW-1185">Reference proteome</keyword>
<feature type="region of interest" description="Disordered" evidence="1">
    <location>
        <begin position="14"/>
        <end position="35"/>
    </location>
</feature>
<accession>A0A914X9H5</accession>
<reference evidence="3" key="1">
    <citation type="submission" date="2022-11" db="UniProtKB">
        <authorList>
            <consortium name="WormBaseParasite"/>
        </authorList>
    </citation>
    <scope>IDENTIFICATION</scope>
</reference>
<evidence type="ECO:0000256" key="1">
    <source>
        <dbReference type="SAM" id="MobiDB-lite"/>
    </source>
</evidence>
<feature type="compositionally biased region" description="Basic and acidic residues" evidence="1">
    <location>
        <begin position="84"/>
        <end position="98"/>
    </location>
</feature>
<protein>
    <submittedName>
        <fullName evidence="3">Uncharacterized protein</fullName>
    </submittedName>
</protein>
<sequence>MPLFGGMAKRAVVHGTAAKRRRSLSARAKPAPTVRADHALPSARHASSFSTNRRAAVVASCVCSLSRSIRADGSVGRRTARPIHLKDSAAARPTDENTIEKHAHGHRTTRARNYLRSLMKFWTVRAGADG</sequence>